<name>A0A2W6NN74_9BACL</name>
<dbReference type="InterPro" id="IPR040754">
    <property type="entry name" value="PreAtp-grasp"/>
</dbReference>
<dbReference type="Gene3D" id="3.30.470.20">
    <property type="entry name" value="ATP-grasp fold, B domain"/>
    <property type="match status" value="1"/>
</dbReference>
<evidence type="ECO:0000313" key="4">
    <source>
        <dbReference type="Proteomes" id="UP000249204"/>
    </source>
</evidence>
<keyword evidence="1" id="KW-0547">Nucleotide-binding</keyword>
<evidence type="ECO:0000259" key="2">
    <source>
        <dbReference type="PROSITE" id="PS50975"/>
    </source>
</evidence>
<gene>
    <name evidence="3" type="ORF">DN757_05350</name>
</gene>
<accession>A0A2W6NN74</accession>
<dbReference type="InterPro" id="IPR053269">
    <property type="entry name" value="Asp-Met_ligase"/>
</dbReference>
<dbReference type="GO" id="GO:0046872">
    <property type="term" value="F:metal ion binding"/>
    <property type="evidence" value="ECO:0007669"/>
    <property type="project" value="InterPro"/>
</dbReference>
<evidence type="ECO:0000256" key="1">
    <source>
        <dbReference type="PROSITE-ProRule" id="PRU00409"/>
    </source>
</evidence>
<proteinExistence type="predicted"/>
<comment type="caution">
    <text evidence="3">The sequence shown here is derived from an EMBL/GenBank/DDBJ whole genome shotgun (WGS) entry which is preliminary data.</text>
</comment>
<dbReference type="AlphaFoldDB" id="A0A2W6NN74"/>
<reference evidence="3 4" key="1">
    <citation type="submission" date="2018-06" db="EMBL/GenBank/DDBJ databases">
        <title>Isolation of heavy metals resistant Paenibacillus silvae NC2 from Gold-Copper mine in ZiJin, China.</title>
        <authorList>
            <person name="Xu J."/>
            <person name="Mazhar H.S."/>
            <person name="Rensing C."/>
        </authorList>
    </citation>
    <scope>NUCLEOTIDE SEQUENCE [LARGE SCALE GENOMIC DNA]</scope>
    <source>
        <strain evidence="3 4">NC2</strain>
    </source>
</reference>
<dbReference type="SUPFAM" id="SSF56059">
    <property type="entry name" value="Glutathione synthetase ATP-binding domain-like"/>
    <property type="match status" value="1"/>
</dbReference>
<organism evidence="3 4">
    <name type="scientific">Paenibacillus silvae</name>
    <dbReference type="NCBI Taxonomy" id="1325358"/>
    <lineage>
        <taxon>Bacteria</taxon>
        <taxon>Bacillati</taxon>
        <taxon>Bacillota</taxon>
        <taxon>Bacilli</taxon>
        <taxon>Bacillales</taxon>
        <taxon>Paenibacillaceae</taxon>
        <taxon>Paenibacillus</taxon>
    </lineage>
</organism>
<dbReference type="Pfam" id="PF18604">
    <property type="entry name" value="PreAtp-grasp"/>
    <property type="match status" value="1"/>
</dbReference>
<keyword evidence="1" id="KW-0067">ATP-binding</keyword>
<dbReference type="InterPro" id="IPR005479">
    <property type="entry name" value="CPAse_ATP-bd"/>
</dbReference>
<feature type="domain" description="ATP-grasp" evidence="2">
    <location>
        <begin position="182"/>
        <end position="389"/>
    </location>
</feature>
<dbReference type="GO" id="GO:0005524">
    <property type="term" value="F:ATP binding"/>
    <property type="evidence" value="ECO:0007669"/>
    <property type="project" value="UniProtKB-UniRule"/>
</dbReference>
<dbReference type="Proteomes" id="UP000249204">
    <property type="component" value="Unassembled WGS sequence"/>
</dbReference>
<dbReference type="PANTHER" id="PTHR37018:SF1">
    <property type="entry name" value="CULTURE SPECIFIC PROTEIN, PUTATIVE (AFU_ORTHOLOGUE AFUA_2G00130)-RELATED"/>
    <property type="match status" value="1"/>
</dbReference>
<dbReference type="Pfam" id="PF02786">
    <property type="entry name" value="CPSase_L_D2"/>
    <property type="match status" value="1"/>
</dbReference>
<protein>
    <recommendedName>
        <fullName evidence="2">ATP-grasp domain-containing protein</fullName>
    </recommendedName>
</protein>
<sequence>MQKQGVMAMTTVLTDFSSQLKLALTGRHDVTFVYLNNFEVEQYWEDPEILKLPSLSIGSAADVVHRMEELGVFLAGDQDIVLLKSLPSPDFISAAQALGFCRSRYIAPVHNNPGLNITASLLQCSATMDKLRELAQTAESPVFLVPFGTSEQEEELSHLTGIPLAVPSSMIFRQVNDKGYSRRLNKRLDIRQIPGVECASLEELASGFEQLKFVLEQGGRLVLKDSMGVSGKGITVIPDEARFQKCMSMLEKQAGKKGIRKINYVLEQWIDKICDLNYQILIDQSGGVEFLGVKESLVEQGVHQGHLMPSRLSEAQLGVIREAAIRIGEALYQDGYYGIAGMDAILDEDGTIWPNLEINARFNMSTYQLNIQQQYLPDGYYGLAKKYTLRLHRLLEYKELHAMLGEWMFRPENGEGLLINNFATVNAAFKSEGTIFSGRLYGIIIGSSPERLAVLDEAVEAALSSINEVR</sequence>
<dbReference type="PANTHER" id="PTHR37018">
    <property type="entry name" value="CULTURE SPECIFIC PROTEIN, PUTATIVE (AFU_ORTHOLOGUE AFUA_2G00130)-RELATED"/>
    <property type="match status" value="1"/>
</dbReference>
<evidence type="ECO:0000313" key="3">
    <source>
        <dbReference type="EMBL" id="PZT56678.1"/>
    </source>
</evidence>
<dbReference type="PROSITE" id="PS50975">
    <property type="entry name" value="ATP_GRASP"/>
    <property type="match status" value="1"/>
</dbReference>
<dbReference type="EMBL" id="QKWW01000016">
    <property type="protein sequence ID" value="PZT56678.1"/>
    <property type="molecule type" value="Genomic_DNA"/>
</dbReference>
<dbReference type="InterPro" id="IPR011761">
    <property type="entry name" value="ATP-grasp"/>
</dbReference>